<feature type="chain" id="PRO_5021971427" evidence="1">
    <location>
        <begin position="20"/>
        <end position="212"/>
    </location>
</feature>
<sequence>MKQVLLALFFVNICVTSFAQSERYTGAMAKNLQAMAEAKTADAMLDVVNAFERIGNAEKTQWLPYYYAAVAQVWHAFMVNDPKQNDVLGDKATAFLAKAEAIEKNNSEIALVKAMIATVKMMVDPMSRYMQYGTISAENIALSKKLDPNNPRPYMWEAQGLSRTPEQFGGGCANAKPIFEEAVKRFETFKPATALHPNWGRQQNEQALAACK</sequence>
<organism evidence="2 3">
    <name type="scientific">Lacibacter cauensis</name>
    <dbReference type="NCBI Taxonomy" id="510947"/>
    <lineage>
        <taxon>Bacteria</taxon>
        <taxon>Pseudomonadati</taxon>
        <taxon>Bacteroidota</taxon>
        <taxon>Chitinophagia</taxon>
        <taxon>Chitinophagales</taxon>
        <taxon>Chitinophagaceae</taxon>
        <taxon>Lacibacter</taxon>
    </lineage>
</organism>
<reference evidence="2 3" key="1">
    <citation type="journal article" date="2015" name="Stand. Genomic Sci.">
        <title>Genomic Encyclopedia of Bacterial and Archaeal Type Strains, Phase III: the genomes of soil and plant-associated and newly described type strains.</title>
        <authorList>
            <person name="Whitman W.B."/>
            <person name="Woyke T."/>
            <person name="Klenk H.P."/>
            <person name="Zhou Y."/>
            <person name="Lilburn T.G."/>
            <person name="Beck B.J."/>
            <person name="De Vos P."/>
            <person name="Vandamme P."/>
            <person name="Eisen J.A."/>
            <person name="Garrity G."/>
            <person name="Hugenholtz P."/>
            <person name="Kyrpides N.C."/>
        </authorList>
    </citation>
    <scope>NUCLEOTIDE SEQUENCE [LARGE SCALE GENOMIC DNA]</scope>
    <source>
        <strain evidence="2 3">CGMCC 1.7271</strain>
    </source>
</reference>
<dbReference type="AlphaFoldDB" id="A0A562SR64"/>
<protein>
    <submittedName>
        <fullName evidence="2">Uncharacterized protein</fullName>
    </submittedName>
</protein>
<feature type="signal peptide" evidence="1">
    <location>
        <begin position="1"/>
        <end position="19"/>
    </location>
</feature>
<accession>A0A562SR64</accession>
<dbReference type="OrthoDB" id="1150971at2"/>
<name>A0A562SR64_9BACT</name>
<keyword evidence="1" id="KW-0732">Signal</keyword>
<dbReference type="RefSeq" id="WP_144885923.1">
    <property type="nucleotide sequence ID" value="NZ_VLLE01000003.1"/>
</dbReference>
<evidence type="ECO:0000313" key="3">
    <source>
        <dbReference type="Proteomes" id="UP000316167"/>
    </source>
</evidence>
<dbReference type="EMBL" id="VLLE01000003">
    <property type="protein sequence ID" value="TWI83628.1"/>
    <property type="molecule type" value="Genomic_DNA"/>
</dbReference>
<evidence type="ECO:0000256" key="1">
    <source>
        <dbReference type="SAM" id="SignalP"/>
    </source>
</evidence>
<proteinExistence type="predicted"/>
<comment type="caution">
    <text evidence="2">The sequence shown here is derived from an EMBL/GenBank/DDBJ whole genome shotgun (WGS) entry which is preliminary data.</text>
</comment>
<evidence type="ECO:0000313" key="2">
    <source>
        <dbReference type="EMBL" id="TWI83628.1"/>
    </source>
</evidence>
<gene>
    <name evidence="2" type="ORF">IQ13_1740</name>
</gene>
<dbReference type="Proteomes" id="UP000316167">
    <property type="component" value="Unassembled WGS sequence"/>
</dbReference>
<keyword evidence="3" id="KW-1185">Reference proteome</keyword>